<reference evidence="2 3" key="1">
    <citation type="submission" date="2013-11" db="EMBL/GenBank/DDBJ databases">
        <title>Metagenomic analysis of a methanogenic consortium involved in long chain n-alkane degradation.</title>
        <authorList>
            <person name="Davidova I.A."/>
            <person name="Callaghan A.V."/>
            <person name="Wawrik B."/>
            <person name="Pruitt S."/>
            <person name="Marks C."/>
            <person name="Duncan K.E."/>
            <person name="Suflita J.M."/>
        </authorList>
    </citation>
    <scope>NUCLEOTIDE SEQUENCE [LARGE SCALE GENOMIC DNA]</scope>
    <source>
        <strain evidence="2 3">SPR</strain>
    </source>
</reference>
<keyword evidence="3" id="KW-1185">Reference proteome</keyword>
<dbReference type="Proteomes" id="UP000032233">
    <property type="component" value="Unassembled WGS sequence"/>
</dbReference>
<feature type="region of interest" description="Disordered" evidence="1">
    <location>
        <begin position="56"/>
        <end position="81"/>
    </location>
</feature>
<gene>
    <name evidence="2" type="ORF">X474_27400</name>
</gene>
<name>A0A0D2J5S8_9BACT</name>
<proteinExistence type="predicted"/>
<protein>
    <submittedName>
        <fullName evidence="2">Uncharacterized protein</fullName>
    </submittedName>
</protein>
<sequence length="81" mass="8629">MPPPFKHPAKPIRIKGKGSLWGYAKPGSSDFQSNPATVACSIKSLYGASHLVKTRAFTRRHPSQPGKALPESRPGAFKGSG</sequence>
<evidence type="ECO:0000256" key="1">
    <source>
        <dbReference type="SAM" id="MobiDB-lite"/>
    </source>
</evidence>
<dbReference type="AlphaFoldDB" id="A0A0D2J5S8"/>
<evidence type="ECO:0000313" key="2">
    <source>
        <dbReference type="EMBL" id="KIX11031.1"/>
    </source>
</evidence>
<comment type="caution">
    <text evidence="2">The sequence shown here is derived from an EMBL/GenBank/DDBJ whole genome shotgun (WGS) entry which is preliminary data.</text>
</comment>
<organism evidence="2 3">
    <name type="scientific">Dethiosulfatarculus sandiegensis</name>
    <dbReference type="NCBI Taxonomy" id="1429043"/>
    <lineage>
        <taxon>Bacteria</taxon>
        <taxon>Pseudomonadati</taxon>
        <taxon>Thermodesulfobacteriota</taxon>
        <taxon>Desulfarculia</taxon>
        <taxon>Desulfarculales</taxon>
        <taxon>Desulfarculaceae</taxon>
        <taxon>Dethiosulfatarculus</taxon>
    </lineage>
</organism>
<dbReference type="EMBL" id="AZAC01000078">
    <property type="protein sequence ID" value="KIX11031.1"/>
    <property type="molecule type" value="Genomic_DNA"/>
</dbReference>
<accession>A0A0D2J5S8</accession>
<evidence type="ECO:0000313" key="3">
    <source>
        <dbReference type="Proteomes" id="UP000032233"/>
    </source>
</evidence>
<dbReference type="InParanoid" id="A0A0D2J5S8"/>